<reference evidence="2 3" key="1">
    <citation type="submission" date="2019-06" db="EMBL/GenBank/DDBJ databases">
        <title>A chromosomal-level reference genome of Carpinus fangiana (Coryloideae, Betulaceae).</title>
        <authorList>
            <person name="Yang X."/>
            <person name="Wang Z."/>
            <person name="Zhang L."/>
            <person name="Hao G."/>
            <person name="Liu J."/>
            <person name="Yang Y."/>
        </authorList>
    </citation>
    <scope>NUCLEOTIDE SEQUENCE [LARGE SCALE GENOMIC DNA]</scope>
    <source>
        <strain evidence="2">Cfa_2016G</strain>
        <tissue evidence="2">Leaf</tissue>
    </source>
</reference>
<accession>A0A5N6L378</accession>
<comment type="caution">
    <text evidence="2">The sequence shown here is derived from an EMBL/GenBank/DDBJ whole genome shotgun (WGS) entry which is preliminary data.</text>
</comment>
<feature type="region of interest" description="Disordered" evidence="1">
    <location>
        <begin position="411"/>
        <end position="442"/>
    </location>
</feature>
<keyword evidence="3" id="KW-1185">Reference proteome</keyword>
<evidence type="ECO:0000256" key="1">
    <source>
        <dbReference type="SAM" id="MobiDB-lite"/>
    </source>
</evidence>
<dbReference type="AlphaFoldDB" id="A0A5N6L378"/>
<sequence>MPAWRDSWWLFGGLQAQQHPQSGAACVAYGGALWSKAISGKSSLFFKYQPAGQHQDEKKESRRPEAVLYRRHRAGPHQQAERMSRRAVTLRKWELRVELGSYKRAEGKREEKQGERPYIWLSDASDRDHFSDLRVTDTCITCAYLSRHCNRVDPMSKMFEASSGNWRASVYQAYGQPQPIQKHLYPLTPLAPRSANFLNIMSSPSSHDLQSQHDVPRKPVFKFDTTTPPSPPETPRSHRILSEQGQENASPLISQTPPIFQTNLADIQSVEVRSAAWMQPRRALREDLNPLVRTAEQRRGRRREEYLREGQRRRSDRAMDLRGDQILHTDALASWRAWQEEQERLGTEVAKEGEEDFWREEGRDAATWLDAAGDLEGRAFSDLPEPSIEELEELLLSQEQDLDNLVALHEQPTPDWDRPQDEVPPWNNTTTLPPSSQWGSDDDDFEAAMLQAVEGDEMDMSG</sequence>
<feature type="region of interest" description="Disordered" evidence="1">
    <location>
        <begin position="203"/>
        <end position="254"/>
    </location>
</feature>
<feature type="region of interest" description="Disordered" evidence="1">
    <location>
        <begin position="296"/>
        <end position="315"/>
    </location>
</feature>
<feature type="compositionally biased region" description="Polar residues" evidence="1">
    <location>
        <begin position="426"/>
        <end position="439"/>
    </location>
</feature>
<name>A0A5N6L378_9ROSI</name>
<dbReference type="PROSITE" id="PS51257">
    <property type="entry name" value="PROKAR_LIPOPROTEIN"/>
    <property type="match status" value="1"/>
</dbReference>
<feature type="compositionally biased region" description="Polar residues" evidence="1">
    <location>
        <begin position="243"/>
        <end position="254"/>
    </location>
</feature>
<dbReference type="EMBL" id="VIBQ01000072">
    <property type="protein sequence ID" value="KAB8606224.1"/>
    <property type="molecule type" value="Genomic_DNA"/>
</dbReference>
<gene>
    <name evidence="2" type="ORF">FH972_025854</name>
</gene>
<proteinExistence type="predicted"/>
<protein>
    <submittedName>
        <fullName evidence="2">Uncharacterized protein</fullName>
    </submittedName>
</protein>
<dbReference type="Proteomes" id="UP000327013">
    <property type="component" value="Unassembled WGS sequence"/>
</dbReference>
<organism evidence="2 3">
    <name type="scientific">Carpinus fangiana</name>
    <dbReference type="NCBI Taxonomy" id="176857"/>
    <lineage>
        <taxon>Eukaryota</taxon>
        <taxon>Viridiplantae</taxon>
        <taxon>Streptophyta</taxon>
        <taxon>Embryophyta</taxon>
        <taxon>Tracheophyta</taxon>
        <taxon>Spermatophyta</taxon>
        <taxon>Magnoliopsida</taxon>
        <taxon>eudicotyledons</taxon>
        <taxon>Gunneridae</taxon>
        <taxon>Pentapetalae</taxon>
        <taxon>rosids</taxon>
        <taxon>fabids</taxon>
        <taxon>Fagales</taxon>
        <taxon>Betulaceae</taxon>
        <taxon>Carpinus</taxon>
    </lineage>
</organism>
<evidence type="ECO:0000313" key="2">
    <source>
        <dbReference type="EMBL" id="KAB8606224.1"/>
    </source>
</evidence>
<evidence type="ECO:0000313" key="3">
    <source>
        <dbReference type="Proteomes" id="UP000327013"/>
    </source>
</evidence>